<evidence type="ECO:0000256" key="1">
    <source>
        <dbReference type="ARBA" id="ARBA00012528"/>
    </source>
</evidence>
<dbReference type="Pfam" id="PF00990">
    <property type="entry name" value="GGDEF"/>
    <property type="match status" value="1"/>
</dbReference>
<keyword evidence="3" id="KW-1133">Transmembrane helix</keyword>
<dbReference type="SUPFAM" id="SSF55073">
    <property type="entry name" value="Nucleotide cyclase"/>
    <property type="match status" value="1"/>
</dbReference>
<dbReference type="InterPro" id="IPR000160">
    <property type="entry name" value="GGDEF_dom"/>
</dbReference>
<gene>
    <name evidence="5" type="ORF">H8K33_16940</name>
</gene>
<dbReference type="PROSITE" id="PS50887">
    <property type="entry name" value="GGDEF"/>
    <property type="match status" value="1"/>
</dbReference>
<proteinExistence type="predicted"/>
<reference evidence="5 6" key="1">
    <citation type="submission" date="2020-08" db="EMBL/GenBank/DDBJ databases">
        <title>Novel species isolated from subtropical streams in China.</title>
        <authorList>
            <person name="Lu H."/>
        </authorList>
    </citation>
    <scope>NUCLEOTIDE SEQUENCE [LARGE SCALE GENOMIC DNA]</scope>
    <source>
        <strain evidence="5 6">KCTC 52442</strain>
    </source>
</reference>
<organism evidence="5 6">
    <name type="scientific">Undibacterium amnicola</name>
    <dbReference type="NCBI Taxonomy" id="1834038"/>
    <lineage>
        <taxon>Bacteria</taxon>
        <taxon>Pseudomonadati</taxon>
        <taxon>Pseudomonadota</taxon>
        <taxon>Betaproteobacteria</taxon>
        <taxon>Burkholderiales</taxon>
        <taxon>Oxalobacteraceae</taxon>
        <taxon>Undibacterium</taxon>
    </lineage>
</organism>
<dbReference type="CDD" id="cd01949">
    <property type="entry name" value="GGDEF"/>
    <property type="match status" value="1"/>
</dbReference>
<dbReference type="PANTHER" id="PTHR45138:SF9">
    <property type="entry name" value="DIGUANYLATE CYCLASE DGCM-RELATED"/>
    <property type="match status" value="1"/>
</dbReference>
<dbReference type="NCBIfam" id="TIGR00254">
    <property type="entry name" value="GGDEF"/>
    <property type="match status" value="1"/>
</dbReference>
<comment type="caution">
    <text evidence="5">The sequence shown here is derived from an EMBL/GenBank/DDBJ whole genome shotgun (WGS) entry which is preliminary data.</text>
</comment>
<feature type="transmembrane region" description="Helical" evidence="3">
    <location>
        <begin position="96"/>
        <end position="116"/>
    </location>
</feature>
<evidence type="ECO:0000259" key="4">
    <source>
        <dbReference type="PROSITE" id="PS50887"/>
    </source>
</evidence>
<dbReference type="EMBL" id="JACOFU010000008">
    <property type="protein sequence ID" value="MBC3833198.1"/>
    <property type="molecule type" value="Genomic_DNA"/>
</dbReference>
<dbReference type="PANTHER" id="PTHR45138">
    <property type="entry name" value="REGULATORY COMPONENTS OF SENSORY TRANSDUCTION SYSTEM"/>
    <property type="match status" value="1"/>
</dbReference>
<evidence type="ECO:0000256" key="2">
    <source>
        <dbReference type="ARBA" id="ARBA00034247"/>
    </source>
</evidence>
<keyword evidence="3" id="KW-0812">Transmembrane</keyword>
<feature type="transmembrane region" description="Helical" evidence="3">
    <location>
        <begin position="153"/>
        <end position="172"/>
    </location>
</feature>
<name>A0ABR6XV03_9BURK</name>
<evidence type="ECO:0000313" key="6">
    <source>
        <dbReference type="Proteomes" id="UP000643610"/>
    </source>
</evidence>
<feature type="transmembrane region" description="Helical" evidence="3">
    <location>
        <begin position="192"/>
        <end position="212"/>
    </location>
</feature>
<dbReference type="RefSeq" id="WP_186892246.1">
    <property type="nucleotide sequence ID" value="NZ_JACOFU010000008.1"/>
</dbReference>
<sequence>MITIDPRSVLVVWAALNILFAGMLALVGMQARNVKGVRQWAIADLLIGIALAIASQITYPSTTLMAGSAAIFLGLGLGLIYNGIEAFEGRRCRYWIPLLLAVTIIANNYIFGILFFESKIRILVNFLLFAIIHGMCVRALFIRIEQPLRTAYWLAAASTGIIFLLAVARIISVALTPASETGMFTATGVNPLVFLFGSLAQMSMSFAFMLMINYTLAHQLNTLATTDALTGLFNRRSLETHANRQLSHSKRTGESLAVMMIDVDHFKHINDQFGHQAGDEVLRKIAALMQSIVRGNDYLARYGGEEFCVLLPATNEAQAYVLGERLRRLYAELMIPWQHHTLTGTISIGIASNDNHAHNLDSLIAAADLALYRAKNRGRNQVACYSECESAAKLKQIQ</sequence>
<dbReference type="SMART" id="SM00267">
    <property type="entry name" value="GGDEF"/>
    <property type="match status" value="1"/>
</dbReference>
<protein>
    <recommendedName>
        <fullName evidence="1">diguanylate cyclase</fullName>
        <ecNumber evidence="1">2.7.7.65</ecNumber>
    </recommendedName>
</protein>
<evidence type="ECO:0000313" key="5">
    <source>
        <dbReference type="EMBL" id="MBC3833198.1"/>
    </source>
</evidence>
<feature type="domain" description="GGDEF" evidence="4">
    <location>
        <begin position="254"/>
        <end position="387"/>
    </location>
</feature>
<feature type="transmembrane region" description="Helical" evidence="3">
    <location>
        <begin position="12"/>
        <end position="29"/>
    </location>
</feature>
<feature type="transmembrane region" description="Helical" evidence="3">
    <location>
        <begin position="122"/>
        <end position="141"/>
    </location>
</feature>
<comment type="catalytic activity">
    <reaction evidence="2">
        <text>2 GTP = 3',3'-c-di-GMP + 2 diphosphate</text>
        <dbReference type="Rhea" id="RHEA:24898"/>
        <dbReference type="ChEBI" id="CHEBI:33019"/>
        <dbReference type="ChEBI" id="CHEBI:37565"/>
        <dbReference type="ChEBI" id="CHEBI:58805"/>
        <dbReference type="EC" id="2.7.7.65"/>
    </reaction>
</comment>
<feature type="transmembrane region" description="Helical" evidence="3">
    <location>
        <begin position="41"/>
        <end position="59"/>
    </location>
</feature>
<accession>A0ABR6XV03</accession>
<feature type="transmembrane region" description="Helical" evidence="3">
    <location>
        <begin position="65"/>
        <end position="84"/>
    </location>
</feature>
<dbReference type="InterPro" id="IPR050469">
    <property type="entry name" value="Diguanylate_Cyclase"/>
</dbReference>
<dbReference type="EC" id="2.7.7.65" evidence="1"/>
<dbReference type="Proteomes" id="UP000643610">
    <property type="component" value="Unassembled WGS sequence"/>
</dbReference>
<dbReference type="InterPro" id="IPR043128">
    <property type="entry name" value="Rev_trsase/Diguanyl_cyclase"/>
</dbReference>
<keyword evidence="6" id="KW-1185">Reference proteome</keyword>
<evidence type="ECO:0000256" key="3">
    <source>
        <dbReference type="SAM" id="Phobius"/>
    </source>
</evidence>
<dbReference type="Gene3D" id="3.30.70.270">
    <property type="match status" value="1"/>
</dbReference>
<keyword evidence="3" id="KW-0472">Membrane</keyword>
<dbReference type="InterPro" id="IPR029787">
    <property type="entry name" value="Nucleotide_cyclase"/>
</dbReference>